<keyword evidence="7" id="KW-1185">Reference proteome</keyword>
<keyword evidence="4 5" id="KW-0472">Membrane</keyword>
<name>A0A368H0Y7_ANCCA</name>
<evidence type="ECO:0000256" key="3">
    <source>
        <dbReference type="ARBA" id="ARBA00022989"/>
    </source>
</evidence>
<sequence length="234" mass="26636">MALLCCNQVRYGVAPLRFRAVASPAKCDVLLDDSQSSGHTGASWQMSNGRTIVYKQDSLLQVPEDPQVKKRQRDLTESRRKVSYMPPALRYYDSATPAWVVRLLIVLVASFAILTLPHHARLLHTMWSTTPQCNNDWSILLQPLSYIFLFLSSAINPILYAFLSKRFREAASDIFYCKTGTEYRSRPHSSAYLKVPLGSLNDERSPRKASYLISAVDGHEHERSSLIYQKIPER</sequence>
<comment type="caution">
    <text evidence="6">The sequence shown here is derived from an EMBL/GenBank/DDBJ whole genome shotgun (WGS) entry which is preliminary data.</text>
</comment>
<dbReference type="Proteomes" id="UP000252519">
    <property type="component" value="Unassembled WGS sequence"/>
</dbReference>
<organism evidence="6 7">
    <name type="scientific">Ancylostoma caninum</name>
    <name type="common">Dog hookworm</name>
    <dbReference type="NCBI Taxonomy" id="29170"/>
    <lineage>
        <taxon>Eukaryota</taxon>
        <taxon>Metazoa</taxon>
        <taxon>Ecdysozoa</taxon>
        <taxon>Nematoda</taxon>
        <taxon>Chromadorea</taxon>
        <taxon>Rhabditida</taxon>
        <taxon>Rhabditina</taxon>
        <taxon>Rhabditomorpha</taxon>
        <taxon>Strongyloidea</taxon>
        <taxon>Ancylostomatidae</taxon>
        <taxon>Ancylostomatinae</taxon>
        <taxon>Ancylostoma</taxon>
    </lineage>
</organism>
<dbReference type="STRING" id="29170.A0A368H0Y7"/>
<evidence type="ECO:0000313" key="7">
    <source>
        <dbReference type="Proteomes" id="UP000252519"/>
    </source>
</evidence>
<evidence type="ECO:0000256" key="2">
    <source>
        <dbReference type="ARBA" id="ARBA00022692"/>
    </source>
</evidence>
<dbReference type="PANTHER" id="PTHR46061">
    <property type="entry name" value="THYROTROPIN-RELEASING HORMONE RECEPTOR"/>
    <property type="match status" value="1"/>
</dbReference>
<evidence type="ECO:0008006" key="8">
    <source>
        <dbReference type="Google" id="ProtNLM"/>
    </source>
</evidence>
<dbReference type="PANTHER" id="PTHR46061:SF3">
    <property type="entry name" value="THYROTROPIN-RELEASING HORMONE RECEPTOR"/>
    <property type="match status" value="1"/>
</dbReference>
<gene>
    <name evidence="6" type="ORF">ANCCAN_05019</name>
</gene>
<dbReference type="OrthoDB" id="5964776at2759"/>
<dbReference type="SUPFAM" id="SSF81321">
    <property type="entry name" value="Family A G protein-coupled receptor-like"/>
    <property type="match status" value="1"/>
</dbReference>
<feature type="transmembrane region" description="Helical" evidence="5">
    <location>
        <begin position="140"/>
        <end position="163"/>
    </location>
</feature>
<dbReference type="InterPro" id="IPR000276">
    <property type="entry name" value="GPCR_Rhodpsn"/>
</dbReference>
<dbReference type="AlphaFoldDB" id="A0A368H0Y7"/>
<dbReference type="InterPro" id="IPR002120">
    <property type="entry name" value="TRH_rcpt_1"/>
</dbReference>
<dbReference type="GO" id="GO:0016020">
    <property type="term" value="C:membrane"/>
    <property type="evidence" value="ECO:0007669"/>
    <property type="project" value="UniProtKB-SubCell"/>
</dbReference>
<evidence type="ECO:0000256" key="5">
    <source>
        <dbReference type="SAM" id="Phobius"/>
    </source>
</evidence>
<protein>
    <recommendedName>
        <fullName evidence="8">Thyroliberin receptor</fullName>
    </recommendedName>
</protein>
<feature type="transmembrane region" description="Helical" evidence="5">
    <location>
        <begin position="99"/>
        <end position="120"/>
    </location>
</feature>
<dbReference type="GO" id="GO:0004997">
    <property type="term" value="F:thyrotropin-releasing hormone receptor activity"/>
    <property type="evidence" value="ECO:0007669"/>
    <property type="project" value="InterPro"/>
</dbReference>
<reference evidence="6 7" key="1">
    <citation type="submission" date="2014-10" db="EMBL/GenBank/DDBJ databases">
        <title>Draft genome of the hookworm Ancylostoma caninum.</title>
        <authorList>
            <person name="Mitreva M."/>
        </authorList>
    </citation>
    <scope>NUCLEOTIDE SEQUENCE [LARGE SCALE GENOMIC DNA]</scope>
    <source>
        <strain evidence="6 7">Baltimore</strain>
    </source>
</reference>
<evidence type="ECO:0000256" key="1">
    <source>
        <dbReference type="ARBA" id="ARBA00004370"/>
    </source>
</evidence>
<accession>A0A368H0Y7</accession>
<proteinExistence type="predicted"/>
<keyword evidence="3 5" id="KW-1133">Transmembrane helix</keyword>
<comment type="subcellular location">
    <subcellularLocation>
        <location evidence="1">Membrane</location>
    </subcellularLocation>
</comment>
<keyword evidence="2 5" id="KW-0812">Transmembrane</keyword>
<dbReference type="PRINTS" id="PR00237">
    <property type="entry name" value="GPCRRHODOPSN"/>
</dbReference>
<evidence type="ECO:0000313" key="6">
    <source>
        <dbReference type="EMBL" id="RCN48910.1"/>
    </source>
</evidence>
<dbReference type="Gene3D" id="1.20.1070.10">
    <property type="entry name" value="Rhodopsin 7-helix transmembrane proteins"/>
    <property type="match status" value="1"/>
</dbReference>
<evidence type="ECO:0000256" key="4">
    <source>
        <dbReference type="ARBA" id="ARBA00023136"/>
    </source>
</evidence>
<dbReference type="EMBL" id="JOJR01000041">
    <property type="protein sequence ID" value="RCN48910.1"/>
    <property type="molecule type" value="Genomic_DNA"/>
</dbReference>